<dbReference type="Proteomes" id="UP000295668">
    <property type="component" value="Unassembled WGS sequence"/>
</dbReference>
<dbReference type="SUPFAM" id="SSF143744">
    <property type="entry name" value="GlcG-like"/>
    <property type="match status" value="1"/>
</dbReference>
<gene>
    <name evidence="1" type="ORF">EZJ43_09355</name>
</gene>
<keyword evidence="2" id="KW-1185">Reference proteome</keyword>
<dbReference type="OrthoDB" id="6464887at2"/>
<dbReference type="EMBL" id="SJCY01000005">
    <property type="protein sequence ID" value="TDG36200.1"/>
    <property type="molecule type" value="Genomic_DNA"/>
</dbReference>
<proteinExistence type="predicted"/>
<dbReference type="InterPro" id="IPR052517">
    <property type="entry name" value="GlcG_carb_metab_protein"/>
</dbReference>
<dbReference type="RefSeq" id="WP_133262446.1">
    <property type="nucleotide sequence ID" value="NZ_SJCY01000005.1"/>
</dbReference>
<comment type="caution">
    <text evidence="1">The sequence shown here is derived from an EMBL/GenBank/DDBJ whole genome shotgun (WGS) entry which is preliminary data.</text>
</comment>
<evidence type="ECO:0000313" key="2">
    <source>
        <dbReference type="Proteomes" id="UP000295668"/>
    </source>
</evidence>
<sequence length="178" mass="18929">MKLKYNLLCLVFLPFLSYGNINSTDYNEKLNLKADTFLVKKEQLTLKAALKLADLAIEKAKSMEKLVSVAVLDANGQTIVLLRSDGVGVHNTEASRRKAFTASSTKTATLILGRNAKANPDTQNLANLPELLLLGGGVPIYHNQTVIGAIGVSGGGGAENDDLIARSAFITEAGITTK</sequence>
<dbReference type="InterPro" id="IPR005624">
    <property type="entry name" value="PduO/GlcC-like"/>
</dbReference>
<dbReference type="Gene3D" id="3.30.450.150">
    <property type="entry name" value="Haem-degrading domain"/>
    <property type="match status" value="1"/>
</dbReference>
<evidence type="ECO:0000313" key="1">
    <source>
        <dbReference type="EMBL" id="TDG36200.1"/>
    </source>
</evidence>
<dbReference type="AlphaFoldDB" id="A0A4R5MKK3"/>
<organism evidence="1 2">
    <name type="scientific">Pedobacter changchengzhani</name>
    <dbReference type="NCBI Taxonomy" id="2529274"/>
    <lineage>
        <taxon>Bacteria</taxon>
        <taxon>Pseudomonadati</taxon>
        <taxon>Bacteroidota</taxon>
        <taxon>Sphingobacteriia</taxon>
        <taxon>Sphingobacteriales</taxon>
        <taxon>Sphingobacteriaceae</taxon>
        <taxon>Pedobacter</taxon>
    </lineage>
</organism>
<dbReference type="InterPro" id="IPR038084">
    <property type="entry name" value="PduO/GlcC-like_sf"/>
</dbReference>
<accession>A0A4R5MKK3</accession>
<dbReference type="Pfam" id="PF03928">
    <property type="entry name" value="HbpS-like"/>
    <property type="match status" value="1"/>
</dbReference>
<dbReference type="PANTHER" id="PTHR34309">
    <property type="entry name" value="SLR1406 PROTEIN"/>
    <property type="match status" value="1"/>
</dbReference>
<dbReference type="PANTHER" id="PTHR34309:SF1">
    <property type="entry name" value="PROTEIN GLCG"/>
    <property type="match status" value="1"/>
</dbReference>
<protein>
    <submittedName>
        <fullName evidence="1">Heme-binding protein</fullName>
    </submittedName>
</protein>
<name>A0A4R5MKK3_9SPHI</name>
<reference evidence="1 2" key="1">
    <citation type="submission" date="2019-02" db="EMBL/GenBank/DDBJ databases">
        <title>Pedobacter sp. nov., a novel speices isolated from soil of pinguins habitat in Antarcitica.</title>
        <authorList>
            <person name="He R.-H."/>
        </authorList>
    </citation>
    <scope>NUCLEOTIDE SEQUENCE [LARGE SCALE GENOMIC DNA]</scope>
    <source>
        <strain evidence="1 2">E01020</strain>
    </source>
</reference>